<protein>
    <submittedName>
        <fullName evidence="2">Cupin domain-containing protein</fullName>
    </submittedName>
</protein>
<sequence>MEQIIRAGEGEVLGAEAGCRDRFKVDADRTESRLAIVEHLLAPHCIAAPVHVHTREDEFSFILDGEVSYRLGDDEHVARAGDLVVKPRGQWHTFWNAADEPARVLEMITPGGLEAVFRAMGRGVPEDQVAAMIDASGCTGDPEATEPIVARYGLTWG</sequence>
<dbReference type="Pfam" id="PF07883">
    <property type="entry name" value="Cupin_2"/>
    <property type="match status" value="1"/>
</dbReference>
<keyword evidence="3" id="KW-1185">Reference proteome</keyword>
<accession>A0ABZ0ZRM6</accession>
<dbReference type="SUPFAM" id="SSF51182">
    <property type="entry name" value="RmlC-like cupins"/>
    <property type="match status" value="1"/>
</dbReference>
<dbReference type="InterPro" id="IPR011051">
    <property type="entry name" value="RmlC_Cupin_sf"/>
</dbReference>
<dbReference type="PANTHER" id="PTHR36440">
    <property type="entry name" value="PUTATIVE (AFU_ORTHOLOGUE AFUA_8G07350)-RELATED"/>
    <property type="match status" value="1"/>
</dbReference>
<dbReference type="InterPro" id="IPR014710">
    <property type="entry name" value="RmlC-like_jellyroll"/>
</dbReference>
<gene>
    <name evidence="2" type="ORF">SHK19_01635</name>
</gene>
<evidence type="ECO:0000313" key="2">
    <source>
        <dbReference type="EMBL" id="WQQ26945.1"/>
    </source>
</evidence>
<evidence type="ECO:0000259" key="1">
    <source>
        <dbReference type="Pfam" id="PF07883"/>
    </source>
</evidence>
<dbReference type="RefSeq" id="WP_322937662.1">
    <property type="nucleotide sequence ID" value="NZ_CP141059.1"/>
</dbReference>
<dbReference type="PANTHER" id="PTHR36440:SF1">
    <property type="entry name" value="PUTATIVE (AFU_ORTHOLOGUE AFUA_8G07350)-RELATED"/>
    <property type="match status" value="1"/>
</dbReference>
<dbReference type="InterPro" id="IPR013096">
    <property type="entry name" value="Cupin_2"/>
</dbReference>
<name>A0ABZ0ZRM6_9ACTN</name>
<dbReference type="InterPro" id="IPR053146">
    <property type="entry name" value="QDO-like"/>
</dbReference>
<dbReference type="EMBL" id="CP141059">
    <property type="protein sequence ID" value="WQQ26945.1"/>
    <property type="molecule type" value="Genomic_DNA"/>
</dbReference>
<reference evidence="3" key="1">
    <citation type="submission" date="2023-12" db="EMBL/GenBank/DDBJ databases">
        <title>Novel species in genus Nocardioides.</title>
        <authorList>
            <person name="Zhou H."/>
        </authorList>
    </citation>
    <scope>NUCLEOTIDE SEQUENCE [LARGE SCALE GENOMIC DNA]</scope>
    <source>
        <strain evidence="3">HM61</strain>
    </source>
</reference>
<evidence type="ECO:0000313" key="3">
    <source>
        <dbReference type="Proteomes" id="UP001327225"/>
    </source>
</evidence>
<feature type="domain" description="Cupin type-2" evidence="1">
    <location>
        <begin position="41"/>
        <end position="106"/>
    </location>
</feature>
<dbReference type="Proteomes" id="UP001327225">
    <property type="component" value="Chromosome"/>
</dbReference>
<organism evidence="2 3">
    <name type="scientific">Nocardioides bizhenqiangii</name>
    <dbReference type="NCBI Taxonomy" id="3095076"/>
    <lineage>
        <taxon>Bacteria</taxon>
        <taxon>Bacillati</taxon>
        <taxon>Actinomycetota</taxon>
        <taxon>Actinomycetes</taxon>
        <taxon>Propionibacteriales</taxon>
        <taxon>Nocardioidaceae</taxon>
        <taxon>Nocardioides</taxon>
    </lineage>
</organism>
<dbReference type="Gene3D" id="2.60.120.10">
    <property type="entry name" value="Jelly Rolls"/>
    <property type="match status" value="1"/>
</dbReference>
<proteinExistence type="predicted"/>